<geneLocation type="plasmid" evidence="6 7">
    <name>pWSM1592_1</name>
</geneLocation>
<dbReference type="PANTHER" id="PTHR42913:SF9">
    <property type="entry name" value="SLR1591 PROTEIN"/>
    <property type="match status" value="1"/>
</dbReference>
<evidence type="ECO:0000256" key="3">
    <source>
        <dbReference type="ARBA" id="ARBA00022827"/>
    </source>
</evidence>
<dbReference type="Pfam" id="PF07992">
    <property type="entry name" value="Pyr_redox_2"/>
    <property type="match status" value="1"/>
</dbReference>
<dbReference type="RefSeq" id="WP_051336755.1">
    <property type="nucleotide sequence ID" value="NZ_CP104144.1"/>
</dbReference>
<dbReference type="InterPro" id="IPR051169">
    <property type="entry name" value="NADH-Q_oxidoreductase"/>
</dbReference>
<comment type="cofactor">
    <cofactor evidence="1">
        <name>FAD</name>
        <dbReference type="ChEBI" id="CHEBI:57692"/>
    </cofactor>
</comment>
<evidence type="ECO:0000259" key="5">
    <source>
        <dbReference type="Pfam" id="PF07992"/>
    </source>
</evidence>
<evidence type="ECO:0000256" key="1">
    <source>
        <dbReference type="ARBA" id="ARBA00001974"/>
    </source>
</evidence>
<organism evidence="6 7">
    <name type="scientific">Rhizobium sullae</name>
    <name type="common">Rhizobium hedysari</name>
    <dbReference type="NCBI Taxonomy" id="50338"/>
    <lineage>
        <taxon>Bacteria</taxon>
        <taxon>Pseudomonadati</taxon>
        <taxon>Pseudomonadota</taxon>
        <taxon>Alphaproteobacteria</taxon>
        <taxon>Hyphomicrobiales</taxon>
        <taxon>Rhizobiaceae</taxon>
        <taxon>Rhizobium/Agrobacterium group</taxon>
        <taxon>Rhizobium</taxon>
    </lineage>
</organism>
<keyword evidence="3" id="KW-0274">FAD</keyword>
<dbReference type="SUPFAM" id="SSF51905">
    <property type="entry name" value="FAD/NAD(P)-binding domain"/>
    <property type="match status" value="1"/>
</dbReference>
<keyword evidence="4" id="KW-0560">Oxidoreductase</keyword>
<evidence type="ECO:0000313" key="7">
    <source>
        <dbReference type="Proteomes" id="UP001060123"/>
    </source>
</evidence>
<sequence>MSKRIVLVGAGHAHLHILKNIGALVRLGAEVTVVAQDDFWYSGMATGMLGGLFPPEADHVNVSALVNGTGATLHRGTMIALDRSAREVVLEGGRRIGADLLSLNLGSVPPPLPGMGQSVYAVKPVRSLVELRQRIEEYWRGADTDPLRVAVVGGGVTGIEIAANLRALSDRHGHCMDITVYSRSEPLRRIPRGAAAALLRHLRTANIDVRWPVAVTSIKECGVLLDGGTPQDCDIIINATGLMPPDLTARLGLPVDGDGALIVDRFLRSAGDTSVFAVGDCVAFDGRSLPRAGVYAVRQAPILFANLAAALSGTPPIPFVPQRRFLAIIGLGHRSAVMIRGPVWFKGPPALWLKRWIDQRFVDGYRPGSKTTHHSALNQMSP</sequence>
<proteinExistence type="predicted"/>
<evidence type="ECO:0000313" key="6">
    <source>
        <dbReference type="EMBL" id="UWU16916.1"/>
    </source>
</evidence>
<dbReference type="Gene3D" id="3.50.50.100">
    <property type="match status" value="1"/>
</dbReference>
<keyword evidence="2" id="KW-0285">Flavoprotein</keyword>
<protein>
    <submittedName>
        <fullName evidence="6">FAD-dependent oxidoreductase</fullName>
    </submittedName>
</protein>
<name>A0ABY5XR04_RHISU</name>
<keyword evidence="7" id="KW-1185">Reference proteome</keyword>
<keyword evidence="6" id="KW-0614">Plasmid</keyword>
<dbReference type="Proteomes" id="UP001060123">
    <property type="component" value="Plasmid pWSM1592_1"/>
</dbReference>
<dbReference type="InterPro" id="IPR023753">
    <property type="entry name" value="FAD/NAD-binding_dom"/>
</dbReference>
<gene>
    <name evidence="6" type="ORF">N2599_29320</name>
</gene>
<reference evidence="6" key="1">
    <citation type="submission" date="2022-09" db="EMBL/GenBank/DDBJ databases">
        <title>Australian commercial rhizobial inoculants.</title>
        <authorList>
            <person name="Kohlmeier M.G."/>
            <person name="O'Hara G.W."/>
            <person name="Colombi E."/>
            <person name="Ramsay J.P."/>
            <person name="Terpolilli J."/>
        </authorList>
    </citation>
    <scope>NUCLEOTIDE SEQUENCE</scope>
    <source>
        <strain evidence="6">WSM1592</strain>
        <plasmid evidence="6">pWSM1592_1</plasmid>
    </source>
</reference>
<accession>A0ABY5XR04</accession>
<dbReference type="PRINTS" id="PR00368">
    <property type="entry name" value="FADPNR"/>
</dbReference>
<feature type="domain" description="FAD/NAD(P)-binding" evidence="5">
    <location>
        <begin position="4"/>
        <end position="300"/>
    </location>
</feature>
<dbReference type="EMBL" id="CP104144">
    <property type="protein sequence ID" value="UWU16916.1"/>
    <property type="molecule type" value="Genomic_DNA"/>
</dbReference>
<evidence type="ECO:0000256" key="2">
    <source>
        <dbReference type="ARBA" id="ARBA00022630"/>
    </source>
</evidence>
<dbReference type="InterPro" id="IPR036188">
    <property type="entry name" value="FAD/NAD-bd_sf"/>
</dbReference>
<dbReference type="PANTHER" id="PTHR42913">
    <property type="entry name" value="APOPTOSIS-INDUCING FACTOR 1"/>
    <property type="match status" value="1"/>
</dbReference>
<evidence type="ECO:0000256" key="4">
    <source>
        <dbReference type="ARBA" id="ARBA00023002"/>
    </source>
</evidence>